<proteinExistence type="predicted"/>
<name>A0A4U5MJ21_STECR</name>
<keyword evidence="2" id="KW-1185">Reference proteome</keyword>
<sequence>MNVAKAAKPSRMVPFRFLTDVFCTAELRNGNGEINRSRAEPAGSRAGSPSITDVNDNYPFFLLVPLLATAFIRHVKLRIVGILMAYCELREKVPKNCIWKDKTECYVKWW</sequence>
<evidence type="ECO:0000313" key="1">
    <source>
        <dbReference type="EMBL" id="TKR69369.1"/>
    </source>
</evidence>
<reference evidence="1 2" key="2">
    <citation type="journal article" date="2019" name="G3 (Bethesda)">
        <title>Hybrid Assembly of the Genome of the Entomopathogenic Nematode Steinernema carpocapsae Identifies the X-Chromosome.</title>
        <authorList>
            <person name="Serra L."/>
            <person name="Macchietto M."/>
            <person name="Macias-Munoz A."/>
            <person name="McGill C.J."/>
            <person name="Rodriguez I.M."/>
            <person name="Rodriguez B."/>
            <person name="Murad R."/>
            <person name="Mortazavi A."/>
        </authorList>
    </citation>
    <scope>NUCLEOTIDE SEQUENCE [LARGE SCALE GENOMIC DNA]</scope>
    <source>
        <strain evidence="1 2">ALL</strain>
    </source>
</reference>
<evidence type="ECO:0000313" key="2">
    <source>
        <dbReference type="Proteomes" id="UP000298663"/>
    </source>
</evidence>
<dbReference type="Proteomes" id="UP000298663">
    <property type="component" value="Unassembled WGS sequence"/>
</dbReference>
<gene>
    <name evidence="1" type="ORF">L596_021541</name>
</gene>
<dbReference type="EMBL" id="AZBU02000007">
    <property type="protein sequence ID" value="TKR69369.1"/>
    <property type="molecule type" value="Genomic_DNA"/>
</dbReference>
<protein>
    <submittedName>
        <fullName evidence="1">Uncharacterized protein</fullName>
    </submittedName>
</protein>
<dbReference type="AlphaFoldDB" id="A0A4U5MJ21"/>
<comment type="caution">
    <text evidence="1">The sequence shown here is derived from an EMBL/GenBank/DDBJ whole genome shotgun (WGS) entry which is preliminary data.</text>
</comment>
<accession>A0A4U5MJ21</accession>
<reference evidence="1 2" key="1">
    <citation type="journal article" date="2015" name="Genome Biol.">
        <title>Comparative genomics of Steinernema reveals deeply conserved gene regulatory networks.</title>
        <authorList>
            <person name="Dillman A.R."/>
            <person name="Macchietto M."/>
            <person name="Porter C.F."/>
            <person name="Rogers A."/>
            <person name="Williams B."/>
            <person name="Antoshechkin I."/>
            <person name="Lee M.M."/>
            <person name="Goodwin Z."/>
            <person name="Lu X."/>
            <person name="Lewis E.E."/>
            <person name="Goodrich-Blair H."/>
            <person name="Stock S.P."/>
            <person name="Adams B.J."/>
            <person name="Sternberg P.W."/>
            <person name="Mortazavi A."/>
        </authorList>
    </citation>
    <scope>NUCLEOTIDE SEQUENCE [LARGE SCALE GENOMIC DNA]</scope>
    <source>
        <strain evidence="1 2">ALL</strain>
    </source>
</reference>
<organism evidence="1 2">
    <name type="scientific">Steinernema carpocapsae</name>
    <name type="common">Entomopathogenic nematode</name>
    <dbReference type="NCBI Taxonomy" id="34508"/>
    <lineage>
        <taxon>Eukaryota</taxon>
        <taxon>Metazoa</taxon>
        <taxon>Ecdysozoa</taxon>
        <taxon>Nematoda</taxon>
        <taxon>Chromadorea</taxon>
        <taxon>Rhabditida</taxon>
        <taxon>Tylenchina</taxon>
        <taxon>Panagrolaimomorpha</taxon>
        <taxon>Strongyloidoidea</taxon>
        <taxon>Steinernematidae</taxon>
        <taxon>Steinernema</taxon>
    </lineage>
</organism>